<evidence type="ECO:0000313" key="2">
    <source>
        <dbReference type="EMBL" id="XFO70773.1"/>
    </source>
</evidence>
<gene>
    <name evidence="2" type="ORF">SPACI_007730</name>
</gene>
<sequence length="84" mass="9172">MKKFANRLLNCIFSLITTGLIMAAPVAAMVYASEAPEPVAVFDGFSVKASTITYNASGEANIIQYSDRVDKKDNAFHDLLQLDK</sequence>
<dbReference type="Proteomes" id="UP000216052">
    <property type="component" value="Chromosome"/>
</dbReference>
<reference evidence="2" key="1">
    <citation type="submission" date="2024-05" db="EMBL/GenBank/DDBJ databases">
        <title>Isolation and characterization of Sporomusa carbonis sp. nov., a carboxydotrophic hydrogenogen in the genus of Sporomusa isolated from a charcoal burning pile.</title>
        <authorList>
            <person name="Boeer T."/>
            <person name="Rosenbaum F."/>
            <person name="Eysell L."/>
            <person name="Mueller V."/>
            <person name="Daniel R."/>
            <person name="Poehlein A."/>
        </authorList>
    </citation>
    <scope>NUCLEOTIDE SEQUENCE [LARGE SCALE GENOMIC DNA]</scope>
    <source>
        <strain evidence="2">DSM 3132</strain>
    </source>
</reference>
<protein>
    <submittedName>
        <fullName evidence="2">Uncharacterized protein</fullName>
    </submittedName>
</protein>
<dbReference type="RefSeq" id="WP_093794341.1">
    <property type="nucleotide sequence ID" value="NZ_CP155571.1"/>
</dbReference>
<evidence type="ECO:0000256" key="1">
    <source>
        <dbReference type="SAM" id="SignalP"/>
    </source>
</evidence>
<evidence type="ECO:0000313" key="3">
    <source>
        <dbReference type="Proteomes" id="UP000216052"/>
    </source>
</evidence>
<proteinExistence type="predicted"/>
<keyword evidence="3" id="KW-1185">Reference proteome</keyword>
<name>A0ABZ3IXZ9_SPOA4</name>
<feature type="chain" id="PRO_5046803305" evidence="1">
    <location>
        <begin position="24"/>
        <end position="84"/>
    </location>
</feature>
<dbReference type="EMBL" id="CP155571">
    <property type="protein sequence ID" value="XFO70773.1"/>
    <property type="molecule type" value="Genomic_DNA"/>
</dbReference>
<keyword evidence="1" id="KW-0732">Signal</keyword>
<accession>A0ABZ3IXZ9</accession>
<feature type="signal peptide" evidence="1">
    <location>
        <begin position="1"/>
        <end position="23"/>
    </location>
</feature>
<organism evidence="2 3">
    <name type="scientific">Sporomusa acidovorans (strain ATCC 49682 / DSM 3132 / Mol)</name>
    <dbReference type="NCBI Taxonomy" id="1123286"/>
    <lineage>
        <taxon>Bacteria</taxon>
        <taxon>Bacillati</taxon>
        <taxon>Bacillota</taxon>
        <taxon>Negativicutes</taxon>
        <taxon>Selenomonadales</taxon>
        <taxon>Sporomusaceae</taxon>
        <taxon>Sporomusa</taxon>
    </lineage>
</organism>